<feature type="non-terminal residue" evidence="2">
    <location>
        <position position="1"/>
    </location>
</feature>
<evidence type="ECO:0000313" key="2">
    <source>
        <dbReference type="EMBL" id="CAE7776410.1"/>
    </source>
</evidence>
<dbReference type="OrthoDB" id="441996at2759"/>
<sequence length="143" mass="15773">MRCPGSAETELRHGCRRSQQFQRRLFSAVLVVAALSTLPALRWAFAGPEVSQRRSLVARHAEDAATAKLYTLEVGRTDHYVWKDKDVFVGIVADAGEWTIDIDAVRAGFDEACEAGTAELFSAPLNVIKDYVKELTSYGLAAR</sequence>
<organism evidence="2 3">
    <name type="scientific">Symbiodinium necroappetens</name>
    <dbReference type="NCBI Taxonomy" id="1628268"/>
    <lineage>
        <taxon>Eukaryota</taxon>
        <taxon>Sar</taxon>
        <taxon>Alveolata</taxon>
        <taxon>Dinophyceae</taxon>
        <taxon>Suessiales</taxon>
        <taxon>Symbiodiniaceae</taxon>
        <taxon>Symbiodinium</taxon>
    </lineage>
</organism>
<proteinExistence type="predicted"/>
<dbReference type="Proteomes" id="UP000601435">
    <property type="component" value="Unassembled WGS sequence"/>
</dbReference>
<comment type="caution">
    <text evidence="2">The sequence shown here is derived from an EMBL/GenBank/DDBJ whole genome shotgun (WGS) entry which is preliminary data.</text>
</comment>
<dbReference type="AlphaFoldDB" id="A0A812YCB2"/>
<accession>A0A812YCB2</accession>
<keyword evidence="1" id="KW-0812">Transmembrane</keyword>
<dbReference type="EMBL" id="CAJNJA010041608">
    <property type="protein sequence ID" value="CAE7776410.1"/>
    <property type="molecule type" value="Genomic_DNA"/>
</dbReference>
<keyword evidence="1" id="KW-1133">Transmembrane helix</keyword>
<gene>
    <name evidence="2" type="ORF">SNEC2469_LOCUS22727</name>
</gene>
<protein>
    <submittedName>
        <fullName evidence="2">Uncharacterized protein</fullName>
    </submittedName>
</protein>
<feature type="transmembrane region" description="Helical" evidence="1">
    <location>
        <begin position="25"/>
        <end position="45"/>
    </location>
</feature>
<name>A0A812YCB2_9DINO</name>
<reference evidence="2" key="1">
    <citation type="submission" date="2021-02" db="EMBL/GenBank/DDBJ databases">
        <authorList>
            <person name="Dougan E. K."/>
            <person name="Rhodes N."/>
            <person name="Thang M."/>
            <person name="Chan C."/>
        </authorList>
    </citation>
    <scope>NUCLEOTIDE SEQUENCE</scope>
</reference>
<keyword evidence="1" id="KW-0472">Membrane</keyword>
<evidence type="ECO:0000313" key="3">
    <source>
        <dbReference type="Proteomes" id="UP000601435"/>
    </source>
</evidence>
<evidence type="ECO:0000256" key="1">
    <source>
        <dbReference type="SAM" id="Phobius"/>
    </source>
</evidence>
<keyword evidence="3" id="KW-1185">Reference proteome</keyword>